<evidence type="ECO:0008006" key="3">
    <source>
        <dbReference type="Google" id="ProtNLM"/>
    </source>
</evidence>
<reference evidence="1" key="1">
    <citation type="submission" date="2017-05" db="EMBL/GenBank/DDBJ databases">
        <title>Complete and WGS of Bordetella genogroups.</title>
        <authorList>
            <person name="Spilker T."/>
            <person name="Lipuma J."/>
        </authorList>
    </citation>
    <scope>NUCLEOTIDE SEQUENCE</scope>
    <source>
        <strain evidence="1">AU21707</strain>
    </source>
</reference>
<organism evidence="1 2">
    <name type="scientific">Bordetella genomosp. 9</name>
    <dbReference type="NCBI Taxonomy" id="1416803"/>
    <lineage>
        <taxon>Bacteria</taxon>
        <taxon>Pseudomonadati</taxon>
        <taxon>Pseudomonadota</taxon>
        <taxon>Betaproteobacteria</taxon>
        <taxon>Burkholderiales</taxon>
        <taxon>Alcaligenaceae</taxon>
        <taxon>Bordetella</taxon>
    </lineage>
</organism>
<keyword evidence="2" id="KW-1185">Reference proteome</keyword>
<dbReference type="RefSeq" id="WP_094846707.1">
    <property type="nucleotide sequence ID" value="NZ_NEVJ01000002.1"/>
</dbReference>
<dbReference type="Pfam" id="PF20911">
    <property type="entry name" value="GP7"/>
    <property type="match status" value="1"/>
</dbReference>
<comment type="caution">
    <text evidence="1">The sequence shown here is derived from an EMBL/GenBank/DDBJ whole genome shotgun (WGS) entry which is preliminary data.</text>
</comment>
<proteinExistence type="predicted"/>
<name>A0A261RFD3_9BORD</name>
<dbReference type="AlphaFoldDB" id="A0A261RFD3"/>
<evidence type="ECO:0000313" key="2">
    <source>
        <dbReference type="Proteomes" id="UP000216857"/>
    </source>
</evidence>
<accession>A0A261RFD3</accession>
<dbReference type="EMBL" id="NEVJ01000002">
    <property type="protein sequence ID" value="OZI23746.1"/>
    <property type="molecule type" value="Genomic_DNA"/>
</dbReference>
<dbReference type="Proteomes" id="UP000216857">
    <property type="component" value="Unassembled WGS sequence"/>
</dbReference>
<evidence type="ECO:0000313" key="1">
    <source>
        <dbReference type="EMBL" id="OZI23746.1"/>
    </source>
</evidence>
<dbReference type="OrthoDB" id="1630256at2"/>
<dbReference type="NCBIfam" id="NF045672">
    <property type="entry name" value="MCP_gp7_epsi_15"/>
    <property type="match status" value="1"/>
</dbReference>
<protein>
    <recommendedName>
        <fullName evidence="3">Phage capsid protein</fullName>
    </recommendedName>
</protein>
<sequence>MATQPKTGAITLADWKNTRNPDGSTAAVIDLLGQSNEVLQDMRWKEGNLPTGHRTTVRTGIPTPTWRKLYQGVPPSKSTRAQVDDTCGMLEARNEVDVDLVNLNGDAAQFRLDEAQGEIEGMNQAMALALFYGDQSVNPERITGLAPRYSSLTAGSGANILDAGGTGTDNTSIWLVVWGDNTVHGIVPKGSQAGLQHQDLGEIDAFDENNNRYRALADLWKWKCGLTVRDWRYVVRIANIDVSDLAGQTGTQAATAATTIIKMMTRAFFRIPQMGMGNAVFYANRTVKEYLAIAAQDKNNSVLTVEEATNQFGTVSPGSVKNGVVKFLGVPIRTVDQLLNTEARVV</sequence>
<gene>
    <name evidence="1" type="ORF">CAL26_09965</name>
</gene>
<dbReference type="InterPro" id="IPR048813">
    <property type="entry name" value="GP7-like"/>
</dbReference>